<protein>
    <submittedName>
        <fullName evidence="2">Pimeloyl-ACP methyl ester carboxylesterase</fullName>
    </submittedName>
</protein>
<comment type="caution">
    <text evidence="2">The sequence shown here is derived from an EMBL/GenBank/DDBJ whole genome shotgun (WGS) entry which is preliminary data.</text>
</comment>
<dbReference type="PANTHER" id="PTHR43798">
    <property type="entry name" value="MONOACYLGLYCEROL LIPASE"/>
    <property type="match status" value="1"/>
</dbReference>
<dbReference type="AlphaFoldDB" id="A0A840MY80"/>
<reference evidence="2 3" key="1">
    <citation type="submission" date="2020-08" db="EMBL/GenBank/DDBJ databases">
        <title>Genomic Encyclopedia of Type Strains, Phase IV (KMG-IV): sequencing the most valuable type-strain genomes for metagenomic binning, comparative biology and taxonomic classification.</title>
        <authorList>
            <person name="Goeker M."/>
        </authorList>
    </citation>
    <scope>NUCLEOTIDE SEQUENCE [LARGE SCALE GENOMIC DNA]</scope>
    <source>
        <strain evidence="2 3">DSM 17498</strain>
    </source>
</reference>
<evidence type="ECO:0000313" key="3">
    <source>
        <dbReference type="Proteomes" id="UP000521227"/>
    </source>
</evidence>
<dbReference type="Proteomes" id="UP000521227">
    <property type="component" value="Unassembled WGS sequence"/>
</dbReference>
<dbReference type="SUPFAM" id="SSF53474">
    <property type="entry name" value="alpha/beta-Hydrolases"/>
    <property type="match status" value="1"/>
</dbReference>
<evidence type="ECO:0000313" key="2">
    <source>
        <dbReference type="EMBL" id="MBB5052795.1"/>
    </source>
</evidence>
<dbReference type="RefSeq" id="WP_184085882.1">
    <property type="nucleotide sequence ID" value="NZ_JACHIJ010000003.1"/>
</dbReference>
<dbReference type="InterPro" id="IPR050266">
    <property type="entry name" value="AB_hydrolase_sf"/>
</dbReference>
<dbReference type="Pfam" id="PF00561">
    <property type="entry name" value="Abhydrolase_1"/>
    <property type="match status" value="1"/>
</dbReference>
<accession>A0A840MY80</accession>
<name>A0A840MY80_9BRAD</name>
<sequence length="271" mass="29907">MMLRTRVVSGLKLSLLHRRAGRTGILLIHGNSSCKEVFSKQFPDLARTGLGIVVPDLPGHGASADSPRPSSTYSFPGYARIMGQLMRELGYRSFHVVGWSLGGHIGLEMWARDPDVKSLLISGTPPIHLSSAGVEEGFQWTSATALAGRKRFGADDTRRYVRAMMGRSLPADHHLTKMVQRTDGNARMWMVTNGLAGVGVDERDAVATLDRPLAIVQGNRDPFLRAEYLQRIHFKRLWKQGPVLIDAGHAAHWEAPRAFNTAMADFLTQTN</sequence>
<dbReference type="Gene3D" id="3.40.50.1820">
    <property type="entry name" value="alpha/beta hydrolase"/>
    <property type="match status" value="1"/>
</dbReference>
<dbReference type="PANTHER" id="PTHR43798:SF33">
    <property type="entry name" value="HYDROLASE, PUTATIVE (AFU_ORTHOLOGUE AFUA_2G14860)-RELATED"/>
    <property type="match status" value="1"/>
</dbReference>
<dbReference type="InterPro" id="IPR000073">
    <property type="entry name" value="AB_hydrolase_1"/>
</dbReference>
<feature type="domain" description="AB hydrolase-1" evidence="1">
    <location>
        <begin position="25"/>
        <end position="256"/>
    </location>
</feature>
<gene>
    <name evidence="2" type="ORF">HNQ36_002769</name>
</gene>
<dbReference type="InterPro" id="IPR029058">
    <property type="entry name" value="AB_hydrolase_fold"/>
</dbReference>
<dbReference type="EMBL" id="JACHIJ010000003">
    <property type="protein sequence ID" value="MBB5052795.1"/>
    <property type="molecule type" value="Genomic_DNA"/>
</dbReference>
<evidence type="ECO:0000259" key="1">
    <source>
        <dbReference type="Pfam" id="PF00561"/>
    </source>
</evidence>
<dbReference type="GO" id="GO:0016020">
    <property type="term" value="C:membrane"/>
    <property type="evidence" value="ECO:0007669"/>
    <property type="project" value="TreeGrafter"/>
</dbReference>
<organism evidence="2 3">
    <name type="scientific">Afipia massiliensis</name>
    <dbReference type="NCBI Taxonomy" id="211460"/>
    <lineage>
        <taxon>Bacteria</taxon>
        <taxon>Pseudomonadati</taxon>
        <taxon>Pseudomonadota</taxon>
        <taxon>Alphaproteobacteria</taxon>
        <taxon>Hyphomicrobiales</taxon>
        <taxon>Nitrobacteraceae</taxon>
        <taxon>Afipia</taxon>
    </lineage>
</organism>
<dbReference type="PRINTS" id="PR00111">
    <property type="entry name" value="ABHYDROLASE"/>
</dbReference>
<proteinExistence type="predicted"/>